<comment type="caution">
    <text evidence="2">The sequence shown here is derived from an EMBL/GenBank/DDBJ whole genome shotgun (WGS) entry which is preliminary data.</text>
</comment>
<dbReference type="RefSeq" id="WP_044224136.1">
    <property type="nucleotide sequence ID" value="NZ_JRYR02000001.1"/>
</dbReference>
<dbReference type="InterPro" id="IPR011990">
    <property type="entry name" value="TPR-like_helical_dom_sf"/>
</dbReference>
<protein>
    <recommendedName>
        <fullName evidence="4">Tetratricopeptide repeat protein</fullName>
    </recommendedName>
</protein>
<dbReference type="Proteomes" id="UP000179797">
    <property type="component" value="Unassembled WGS sequence"/>
</dbReference>
<evidence type="ECO:0000256" key="1">
    <source>
        <dbReference type="SAM" id="SignalP"/>
    </source>
</evidence>
<accession>A0A1S1Z167</accession>
<proteinExistence type="predicted"/>
<dbReference type="AlphaFoldDB" id="A0A1S1Z167"/>
<feature type="signal peptide" evidence="1">
    <location>
        <begin position="1"/>
        <end position="22"/>
    </location>
</feature>
<evidence type="ECO:0000313" key="2">
    <source>
        <dbReference type="EMBL" id="OHX66977.1"/>
    </source>
</evidence>
<keyword evidence="3" id="KW-1185">Reference proteome</keyword>
<dbReference type="Gene3D" id="1.25.40.10">
    <property type="entry name" value="Tetratricopeptide repeat domain"/>
    <property type="match status" value="1"/>
</dbReference>
<organism evidence="2 3">
    <name type="scientific">Flammeovirga pacifica</name>
    <dbReference type="NCBI Taxonomy" id="915059"/>
    <lineage>
        <taxon>Bacteria</taxon>
        <taxon>Pseudomonadati</taxon>
        <taxon>Bacteroidota</taxon>
        <taxon>Cytophagia</taxon>
        <taxon>Cytophagales</taxon>
        <taxon>Flammeovirgaceae</taxon>
        <taxon>Flammeovirga</taxon>
    </lineage>
</organism>
<evidence type="ECO:0000313" key="3">
    <source>
        <dbReference type="Proteomes" id="UP000179797"/>
    </source>
</evidence>
<feature type="chain" id="PRO_5010291307" description="Tetratricopeptide repeat protein" evidence="1">
    <location>
        <begin position="23"/>
        <end position="136"/>
    </location>
</feature>
<dbReference type="STRING" id="915059.NH26_11790"/>
<name>A0A1S1Z167_FLAPC</name>
<dbReference type="EMBL" id="JRYR02000001">
    <property type="protein sequence ID" value="OHX66977.1"/>
    <property type="molecule type" value="Genomic_DNA"/>
</dbReference>
<gene>
    <name evidence="2" type="ORF">NH26_11790</name>
</gene>
<reference evidence="2 3" key="1">
    <citation type="journal article" date="2012" name="Int. J. Syst. Evol. Microbiol.">
        <title>Flammeovirga pacifica sp. nov., isolated from deep-sea sediment.</title>
        <authorList>
            <person name="Xu H."/>
            <person name="Fu Y."/>
            <person name="Yang N."/>
            <person name="Ding Z."/>
            <person name="Lai Q."/>
            <person name="Zeng R."/>
        </authorList>
    </citation>
    <scope>NUCLEOTIDE SEQUENCE [LARGE SCALE GENOMIC DNA]</scope>
    <source>
        <strain evidence="3">DSM 24597 / LMG 26175 / WPAGA1</strain>
    </source>
</reference>
<sequence>MKHFIISLSLLLSLGFSSFANTNELEVPTEASSAKLVNMINNAEASDYKTYTKAAMFAINWNADLALAKEWIDHALSVKENSQTVEVLGDYYVRTGQVEKAKAAYFKALELGLFSVDQEDINRMQRKVLVYARPQK</sequence>
<evidence type="ECO:0008006" key="4">
    <source>
        <dbReference type="Google" id="ProtNLM"/>
    </source>
</evidence>
<dbReference type="OrthoDB" id="979695at2"/>
<keyword evidence="1" id="KW-0732">Signal</keyword>